<protein>
    <recommendedName>
        <fullName evidence="4">Secreted protein</fullName>
    </recommendedName>
</protein>
<reference evidence="2 3" key="1">
    <citation type="submission" date="2020-07" db="EMBL/GenBank/DDBJ databases">
        <title>Comparative genomics of pyrophilous fungi reveals a link between fire events and developmental genes.</title>
        <authorList>
            <consortium name="DOE Joint Genome Institute"/>
            <person name="Steindorff A.S."/>
            <person name="Carver A."/>
            <person name="Calhoun S."/>
            <person name="Stillman K."/>
            <person name="Liu H."/>
            <person name="Lipzen A."/>
            <person name="Pangilinan J."/>
            <person name="Labutti K."/>
            <person name="Bruns T.D."/>
            <person name="Grigoriev I.V."/>
        </authorList>
    </citation>
    <scope>NUCLEOTIDE SEQUENCE [LARGE SCALE GENOMIC DNA]</scope>
    <source>
        <strain evidence="2 3">CBS 144469</strain>
    </source>
</reference>
<comment type="caution">
    <text evidence="2">The sequence shown here is derived from an EMBL/GenBank/DDBJ whole genome shotgun (WGS) entry which is preliminary data.</text>
</comment>
<evidence type="ECO:0000313" key="3">
    <source>
        <dbReference type="Proteomes" id="UP000521943"/>
    </source>
</evidence>
<evidence type="ECO:0000313" key="2">
    <source>
        <dbReference type="EMBL" id="KAF6759174.1"/>
    </source>
</evidence>
<keyword evidence="1" id="KW-0732">Signal</keyword>
<organism evidence="2 3">
    <name type="scientific">Ephemerocybe angulata</name>
    <dbReference type="NCBI Taxonomy" id="980116"/>
    <lineage>
        <taxon>Eukaryota</taxon>
        <taxon>Fungi</taxon>
        <taxon>Dikarya</taxon>
        <taxon>Basidiomycota</taxon>
        <taxon>Agaricomycotina</taxon>
        <taxon>Agaricomycetes</taxon>
        <taxon>Agaricomycetidae</taxon>
        <taxon>Agaricales</taxon>
        <taxon>Agaricineae</taxon>
        <taxon>Psathyrellaceae</taxon>
        <taxon>Ephemerocybe</taxon>
    </lineage>
</organism>
<keyword evidence="3" id="KW-1185">Reference proteome</keyword>
<sequence>MSPIARLFTISGYILVLTQASSVSAEDAITPPPATTITTTPPFPTTLTCPQGDFDAVQRLPLLLLRQGRCYRLAMWNHQPRAHPQPCRAGQDFWAMWRSGLNWGHSVRKHGSVLLCHELLVWTVCANRSCEAVTTTPAPL</sequence>
<evidence type="ECO:0000256" key="1">
    <source>
        <dbReference type="SAM" id="SignalP"/>
    </source>
</evidence>
<dbReference type="AlphaFoldDB" id="A0A8H6I5V2"/>
<dbReference type="Proteomes" id="UP000521943">
    <property type="component" value="Unassembled WGS sequence"/>
</dbReference>
<proteinExistence type="predicted"/>
<feature type="signal peptide" evidence="1">
    <location>
        <begin position="1"/>
        <end position="25"/>
    </location>
</feature>
<evidence type="ECO:0008006" key="4">
    <source>
        <dbReference type="Google" id="ProtNLM"/>
    </source>
</evidence>
<accession>A0A8H6I5V2</accession>
<feature type="chain" id="PRO_5034851890" description="Secreted protein" evidence="1">
    <location>
        <begin position="26"/>
        <end position="140"/>
    </location>
</feature>
<dbReference type="EMBL" id="JACGCI010000016">
    <property type="protein sequence ID" value="KAF6759174.1"/>
    <property type="molecule type" value="Genomic_DNA"/>
</dbReference>
<gene>
    <name evidence="2" type="ORF">DFP72DRAFT_885855</name>
</gene>
<name>A0A8H6I5V2_9AGAR</name>